<dbReference type="Gene3D" id="3.40.1440.10">
    <property type="entry name" value="GIY-YIG endonuclease"/>
    <property type="match status" value="1"/>
</dbReference>
<feature type="domain" description="GIY-YIG" evidence="6">
    <location>
        <begin position="15"/>
        <end position="95"/>
    </location>
</feature>
<evidence type="ECO:0000256" key="5">
    <source>
        <dbReference type="ARBA" id="ARBA00023204"/>
    </source>
</evidence>
<keyword evidence="5" id="KW-0234">DNA repair</keyword>
<comment type="caution">
    <text evidence="8">The sequence shown here is derived from an EMBL/GenBank/DDBJ whole genome shotgun (WGS) entry which is preliminary data.</text>
</comment>
<evidence type="ECO:0000256" key="1">
    <source>
        <dbReference type="ARBA" id="ARBA00022490"/>
    </source>
</evidence>
<reference evidence="8 9" key="1">
    <citation type="journal article" date="2016" name="Nat. Commun.">
        <title>Thousands of microbial genomes shed light on interconnected biogeochemical processes in an aquifer system.</title>
        <authorList>
            <person name="Anantharaman K."/>
            <person name="Brown C.T."/>
            <person name="Hug L.A."/>
            <person name="Sharon I."/>
            <person name="Castelle C.J."/>
            <person name="Probst A.J."/>
            <person name="Thomas B.C."/>
            <person name="Singh A."/>
            <person name="Wilkins M.J."/>
            <person name="Karaoz U."/>
            <person name="Brodie E.L."/>
            <person name="Williams K.H."/>
            <person name="Hubbard S.S."/>
            <person name="Banfield J.F."/>
        </authorList>
    </citation>
    <scope>NUCLEOTIDE SEQUENCE [LARGE SCALE GENOMIC DNA]</scope>
</reference>
<evidence type="ECO:0000256" key="3">
    <source>
        <dbReference type="ARBA" id="ARBA00022769"/>
    </source>
</evidence>
<dbReference type="Proteomes" id="UP000178444">
    <property type="component" value="Unassembled WGS sequence"/>
</dbReference>
<dbReference type="InterPro" id="IPR000305">
    <property type="entry name" value="GIY-YIG_endonuc"/>
</dbReference>
<dbReference type="SMART" id="SM00465">
    <property type="entry name" value="GIYc"/>
    <property type="match status" value="1"/>
</dbReference>
<evidence type="ECO:0000313" key="8">
    <source>
        <dbReference type="EMBL" id="OGN27089.1"/>
    </source>
</evidence>
<dbReference type="PANTHER" id="PTHR30562:SF1">
    <property type="entry name" value="UVRABC SYSTEM PROTEIN C"/>
    <property type="match status" value="1"/>
</dbReference>
<proteinExistence type="predicted"/>
<dbReference type="GO" id="GO:0006289">
    <property type="term" value="P:nucleotide-excision repair"/>
    <property type="evidence" value="ECO:0007669"/>
    <property type="project" value="InterPro"/>
</dbReference>
<organism evidence="8 9">
    <name type="scientific">Candidatus Yanofskybacteria bacterium RIFCSPLOWO2_01_FULL_49_17</name>
    <dbReference type="NCBI Taxonomy" id="1802700"/>
    <lineage>
        <taxon>Bacteria</taxon>
        <taxon>Candidatus Yanofskyibacteriota</taxon>
    </lineage>
</organism>
<dbReference type="GO" id="GO:0009380">
    <property type="term" value="C:excinuclease repair complex"/>
    <property type="evidence" value="ECO:0007669"/>
    <property type="project" value="TreeGrafter"/>
</dbReference>
<feature type="domain" description="UvrC family homology region profile" evidence="7">
    <location>
        <begin position="232"/>
        <end position="425"/>
    </location>
</feature>
<gene>
    <name evidence="8" type="ORF">A2941_00100</name>
</gene>
<evidence type="ECO:0008006" key="10">
    <source>
        <dbReference type="Google" id="ProtNLM"/>
    </source>
</evidence>
<dbReference type="Pfam" id="PF01541">
    <property type="entry name" value="GIY-YIG"/>
    <property type="match status" value="1"/>
</dbReference>
<dbReference type="InterPro" id="IPR038476">
    <property type="entry name" value="UvrC_RNase_H_dom_sf"/>
</dbReference>
<dbReference type="AlphaFoldDB" id="A0A1F8GRL8"/>
<dbReference type="PROSITE" id="PS50164">
    <property type="entry name" value="GIY_YIG"/>
    <property type="match status" value="1"/>
</dbReference>
<evidence type="ECO:0000256" key="4">
    <source>
        <dbReference type="ARBA" id="ARBA00022881"/>
    </source>
</evidence>
<dbReference type="Gene3D" id="3.30.420.340">
    <property type="entry name" value="UvrC, RNAse H endonuclease domain"/>
    <property type="match status" value="1"/>
</dbReference>
<dbReference type="SUPFAM" id="SSF46600">
    <property type="entry name" value="C-terminal UvrC-binding domain of UvrB"/>
    <property type="match status" value="1"/>
</dbReference>
<evidence type="ECO:0000259" key="6">
    <source>
        <dbReference type="PROSITE" id="PS50164"/>
    </source>
</evidence>
<dbReference type="GO" id="GO:0009381">
    <property type="term" value="F:excinuclease ABC activity"/>
    <property type="evidence" value="ECO:0007669"/>
    <property type="project" value="InterPro"/>
</dbReference>
<dbReference type="InterPro" id="IPR047296">
    <property type="entry name" value="GIY-YIG_UvrC_Cho"/>
</dbReference>
<keyword evidence="4" id="KW-0267">Excision nuclease</keyword>
<dbReference type="InterPro" id="IPR036876">
    <property type="entry name" value="UVR_dom_sf"/>
</dbReference>
<evidence type="ECO:0000259" key="7">
    <source>
        <dbReference type="PROSITE" id="PS50165"/>
    </source>
</evidence>
<dbReference type="PANTHER" id="PTHR30562">
    <property type="entry name" value="UVRC/OXIDOREDUCTASE"/>
    <property type="match status" value="1"/>
</dbReference>
<keyword evidence="3" id="KW-0228">DNA excision</keyword>
<sequence>MTTAELKNIVKTIPSKPGVYLFKNKAGVNVYVGKAAALKARLGSYLNPPAGGRDQRIQKMIAAANKIDYIQTESEIEALILESQLIKQKRPQFNIMLRDDKQYFYVGFRKDELPKIFLTHQPTSQIRNSKLEIRNKSKIISSKFKNFSDFGFRASDFTHIGPFTDGNALKTTLRLLRNIFPYCTCKQIHHNLCLNYHIGKCLGICCLKEQQIPNLQLTTNDLQQIRKEYKQNVKAVKDILNGRRTNLIKQLTKEMDGLARAGKLDQAIAMRSKIEKLRRVFENARIIKSSDILKRHAPFLSSLIRANKSINRVECYDVSNIQGKHATGSMVTFVNGEQDSEFSGVQAATKSQPENLLSWSPDKNYYRKFNISPNFADTNLGGRAGDTQMLQHILERRLNHDEWPFPDLILVDGGKAQVNALTTILKERGVKIPVVGLVKGKKHIGRAIIVPNKKDTIPLVKLTERDRNLLLAIDAEAHRFAIQHYRHRHRKSVEF</sequence>
<dbReference type="SUPFAM" id="SSF82771">
    <property type="entry name" value="GIY-YIG endonuclease"/>
    <property type="match status" value="1"/>
</dbReference>
<accession>A0A1F8GRL8</accession>
<keyword evidence="1" id="KW-0963">Cytoplasm</keyword>
<evidence type="ECO:0000256" key="2">
    <source>
        <dbReference type="ARBA" id="ARBA00022763"/>
    </source>
</evidence>
<dbReference type="InterPro" id="IPR001162">
    <property type="entry name" value="UvrC_RNase_H_dom"/>
</dbReference>
<dbReference type="InterPro" id="IPR050066">
    <property type="entry name" value="UvrABC_protein_C"/>
</dbReference>
<dbReference type="EMBL" id="MGKO01000016">
    <property type="protein sequence ID" value="OGN27089.1"/>
    <property type="molecule type" value="Genomic_DNA"/>
</dbReference>
<protein>
    <recommendedName>
        <fullName evidence="10">Excinuclease ABC subunit C</fullName>
    </recommendedName>
</protein>
<dbReference type="FunFam" id="3.40.1440.10:FF:000001">
    <property type="entry name" value="UvrABC system protein C"/>
    <property type="match status" value="1"/>
</dbReference>
<dbReference type="PROSITE" id="PS50165">
    <property type="entry name" value="UVRC"/>
    <property type="match status" value="1"/>
</dbReference>
<name>A0A1F8GRL8_9BACT</name>
<dbReference type="InterPro" id="IPR035901">
    <property type="entry name" value="GIY-YIG_endonuc_sf"/>
</dbReference>
<keyword evidence="2" id="KW-0227">DNA damage</keyword>
<dbReference type="CDD" id="cd10434">
    <property type="entry name" value="GIY-YIG_UvrC_Cho"/>
    <property type="match status" value="1"/>
</dbReference>
<evidence type="ECO:0000313" key="9">
    <source>
        <dbReference type="Proteomes" id="UP000178444"/>
    </source>
</evidence>
<dbReference type="Pfam" id="PF08459">
    <property type="entry name" value="UvrC_RNaseH_dom"/>
    <property type="match status" value="2"/>
</dbReference>